<sequence length="52" mass="5401">MAVGLFVVFVMFEGPTALFAQVAATPALVDSMRLESVPGGVTGWVGMLVLAF</sequence>
<protein>
    <submittedName>
        <fullName evidence="1">Uncharacterized protein</fullName>
    </submittedName>
</protein>
<dbReference type="AlphaFoldDB" id="A0A455UA66"/>
<evidence type="ECO:0000313" key="2">
    <source>
        <dbReference type="Proteomes" id="UP000320231"/>
    </source>
</evidence>
<dbReference type="EMBL" id="AP019514">
    <property type="protein sequence ID" value="BBI61529.1"/>
    <property type="molecule type" value="Genomic_DNA"/>
</dbReference>
<dbReference type="Proteomes" id="UP000320231">
    <property type="component" value="Chromosome"/>
</dbReference>
<reference evidence="1 2" key="1">
    <citation type="journal article" date="2019" name="Microbiol. Resour. Announc.">
        <title>Complete Genome Sequence of Halomonas sulfidaeris Strain Esulfide1 Isolated from a Metal Sulfide Rock at a Depth of 2,200 Meters, Obtained Using Nanopore Sequencing.</title>
        <authorList>
            <person name="Saito M."/>
            <person name="Nishigata A."/>
            <person name="Galipon J."/>
            <person name="Arakawa K."/>
        </authorList>
    </citation>
    <scope>NUCLEOTIDE SEQUENCE [LARGE SCALE GENOMIC DNA]</scope>
    <source>
        <strain evidence="1 2">ATCC BAA-803</strain>
    </source>
</reference>
<organism evidence="1 2">
    <name type="scientific">Vreelandella sulfidaeris</name>
    <dbReference type="NCBI Taxonomy" id="115553"/>
    <lineage>
        <taxon>Bacteria</taxon>
        <taxon>Pseudomonadati</taxon>
        <taxon>Pseudomonadota</taxon>
        <taxon>Gammaproteobacteria</taxon>
        <taxon>Oceanospirillales</taxon>
        <taxon>Halomonadaceae</taxon>
        <taxon>Vreelandella</taxon>
    </lineage>
</organism>
<accession>A0A455UA66</accession>
<proteinExistence type="predicted"/>
<gene>
    <name evidence="1" type="ORF">HSBAA_28350</name>
</gene>
<evidence type="ECO:0000313" key="1">
    <source>
        <dbReference type="EMBL" id="BBI61529.1"/>
    </source>
</evidence>
<name>A0A455UA66_9GAMM</name>
<dbReference type="KEGG" id="hsr:HSBAA_28350"/>